<dbReference type="Proteomes" id="UP001054837">
    <property type="component" value="Unassembled WGS sequence"/>
</dbReference>
<evidence type="ECO:0000313" key="2">
    <source>
        <dbReference type="EMBL" id="GIX96949.1"/>
    </source>
</evidence>
<evidence type="ECO:0000256" key="1">
    <source>
        <dbReference type="SAM" id="Coils"/>
    </source>
</evidence>
<feature type="coiled-coil region" evidence="1">
    <location>
        <begin position="571"/>
        <end position="601"/>
    </location>
</feature>
<protein>
    <submittedName>
        <fullName evidence="2">Uncharacterized protein</fullName>
    </submittedName>
</protein>
<feature type="non-terminal residue" evidence="2">
    <location>
        <position position="1"/>
    </location>
</feature>
<dbReference type="EMBL" id="BPLQ01003000">
    <property type="protein sequence ID" value="GIX96949.1"/>
    <property type="molecule type" value="Genomic_DNA"/>
</dbReference>
<keyword evidence="1" id="KW-0175">Coiled coil</keyword>
<comment type="caution">
    <text evidence="2">The sequence shown here is derived from an EMBL/GenBank/DDBJ whole genome shotgun (WGS) entry which is preliminary data.</text>
</comment>
<name>A0AAV4PJV9_9ARAC</name>
<gene>
    <name evidence="2" type="primary">AVEN_185388_1</name>
    <name evidence="2" type="ORF">CDAR_558721</name>
</gene>
<evidence type="ECO:0000313" key="3">
    <source>
        <dbReference type="Proteomes" id="UP001054837"/>
    </source>
</evidence>
<accession>A0AAV4PJV9</accession>
<proteinExistence type="predicted"/>
<sequence>PKEQRRSGATRKAAKECKISQEFLAECWNTGCSLPESHNHCSYYRHIAVMAVNAEKIFNVNFDPDLINLLENLNLDTSQNDAIVDKPKSEITTELDQEELKSSQTILHQSKLTNIADDIDQEELISQLNTLTITNVDTDILHEVNINDSNRITKTNIHKKNNVERRNILPEEDKTNENESNSIINNKFLNDCSKILVKVKCDNKDINKFLQDSSDSDDDDQEKILRERYPNRSVKHKTIKEVQNQPISRRKVKTKHGISDSNCNRSSIAQPSLLTQNDWQDESSNFLSIINDSATITDRNNTTSLPLNTFGPLSLENICTISPQSNSSYPILETNKQDFADIATNKSFGTSPSSTASYSCSPTVDTDFYSTDPLFDAVVPTSENLIKLPVSFLKSNQNICDVSSKKETYPDHRIELPPEVEDLLWRNVFEPNSNNSPNSSFEGIKELQDPQIHQFTGEEVEYELKAIEQSSYSNNTDILNQNNRPNDNPAVQNCCKNTYNIIISSLEPNGQRSYNTNYDKENTVSSHFDSDQALTSSNDGWNSFSVANSVLQECDSFESLSIKTPEFISISQEIENIIDILNENKQELEKHNAKRKEILENTPHKSFTNRNIPHTSSITPNTPHTSSITLNTPHCYSSNSVPMHLSISNYNILSLENDLRYLSTKKADKSRSPKSNYPKIYTKWDSEARIALLTSTSFFAEKFIFEARIINQQIKDRKLGTEKKHVIHVLKNRTTRYKRTNLHDAVIEYNIEKAFCIVEFHWSCHGEISDINIRDSFNKTVLDLSKERGLHLLANYFEENKASESSKIYAPSKKST</sequence>
<organism evidence="2 3">
    <name type="scientific">Caerostris darwini</name>
    <dbReference type="NCBI Taxonomy" id="1538125"/>
    <lineage>
        <taxon>Eukaryota</taxon>
        <taxon>Metazoa</taxon>
        <taxon>Ecdysozoa</taxon>
        <taxon>Arthropoda</taxon>
        <taxon>Chelicerata</taxon>
        <taxon>Arachnida</taxon>
        <taxon>Araneae</taxon>
        <taxon>Araneomorphae</taxon>
        <taxon>Entelegynae</taxon>
        <taxon>Araneoidea</taxon>
        <taxon>Araneidae</taxon>
        <taxon>Caerostris</taxon>
    </lineage>
</organism>
<dbReference type="AlphaFoldDB" id="A0AAV4PJV9"/>
<reference evidence="2 3" key="1">
    <citation type="submission" date="2021-06" db="EMBL/GenBank/DDBJ databases">
        <title>Caerostris darwini draft genome.</title>
        <authorList>
            <person name="Kono N."/>
            <person name="Arakawa K."/>
        </authorList>
    </citation>
    <scope>NUCLEOTIDE SEQUENCE [LARGE SCALE GENOMIC DNA]</scope>
</reference>
<keyword evidence="3" id="KW-1185">Reference proteome</keyword>